<dbReference type="Pfam" id="PF00534">
    <property type="entry name" value="Glycos_transf_1"/>
    <property type="match status" value="1"/>
</dbReference>
<proteinExistence type="predicted"/>
<dbReference type="SUPFAM" id="SSF53756">
    <property type="entry name" value="UDP-Glycosyltransferase/glycogen phosphorylase"/>
    <property type="match status" value="1"/>
</dbReference>
<comment type="caution">
    <text evidence="3">The sequence shown here is derived from an EMBL/GenBank/DDBJ whole genome shotgun (WGS) entry which is preliminary data.</text>
</comment>
<evidence type="ECO:0000259" key="1">
    <source>
        <dbReference type="Pfam" id="PF00534"/>
    </source>
</evidence>
<evidence type="ECO:0000313" key="4">
    <source>
        <dbReference type="Proteomes" id="UP000444401"/>
    </source>
</evidence>
<dbReference type="InterPro" id="IPR001296">
    <property type="entry name" value="Glyco_trans_1"/>
</dbReference>
<gene>
    <name evidence="3" type="ORF">GRI72_08220</name>
</gene>
<dbReference type="Gene3D" id="3.40.50.2000">
    <property type="entry name" value="Glycogen Phosphorylase B"/>
    <property type="match status" value="2"/>
</dbReference>
<sequence length="388" mass="42169">MHILMVRSILTESGPGTQPLVIARQMRERGHHVTFVTSGGVYVQAVRDAGFTVHIVPQLAPNRHQPWSIAIAIRRLTAIIRQARPDVIHGHNAAATMCAHIAARLGGEKIPCVTSVRGVEERDTHQWRNRIWKHLPGILMGVCERTRERLIGFGVPATKTCVTYNGVDLARFDPGRVSSERNRRELGLEGRIVVGTTGAMVPHSEVNGPTKGQHNLVKAVAALRDRHPELSVLLVGDGPARPCVEEVVRETGMEGRVIFAGRRFDIPEMLSAMDIYCQPSIFGEFFPNAIIEAMAMGKPWIGSDIAGLKELTAGDSAGWVSPPGDVDALAANLDRLAGDAELRASRGRAARKHVQAELTIEKVVDRILGAYRAAGAAVDTGLPRQQVI</sequence>
<keyword evidence="4" id="KW-1185">Reference proteome</keyword>
<evidence type="ECO:0000259" key="2">
    <source>
        <dbReference type="Pfam" id="PF13439"/>
    </source>
</evidence>
<name>A0ABW9UVF2_9SPHN</name>
<dbReference type="Proteomes" id="UP000444401">
    <property type="component" value="Unassembled WGS sequence"/>
</dbReference>
<dbReference type="Pfam" id="PF13439">
    <property type="entry name" value="Glyco_transf_4"/>
    <property type="match status" value="1"/>
</dbReference>
<reference evidence="3 4" key="1">
    <citation type="submission" date="2019-12" db="EMBL/GenBank/DDBJ databases">
        <title>Genomic-based taxomic classification of the family Erythrobacteraceae.</title>
        <authorList>
            <person name="Xu L."/>
        </authorList>
    </citation>
    <scope>NUCLEOTIDE SEQUENCE [LARGE SCALE GENOMIC DNA]</scope>
    <source>
        <strain evidence="3 4">H32</strain>
    </source>
</reference>
<feature type="domain" description="Glycosyl transferase family 1" evidence="1">
    <location>
        <begin position="208"/>
        <end position="353"/>
    </location>
</feature>
<dbReference type="InterPro" id="IPR028098">
    <property type="entry name" value="Glyco_trans_4-like_N"/>
</dbReference>
<dbReference type="EMBL" id="WTYO01000003">
    <property type="protein sequence ID" value="MXO68809.1"/>
    <property type="molecule type" value="Genomic_DNA"/>
</dbReference>
<dbReference type="PANTHER" id="PTHR12526">
    <property type="entry name" value="GLYCOSYLTRANSFERASE"/>
    <property type="match status" value="1"/>
</dbReference>
<evidence type="ECO:0000313" key="3">
    <source>
        <dbReference type="EMBL" id="MXO68809.1"/>
    </source>
</evidence>
<organism evidence="3 4">
    <name type="scientific">Pelagerythrobacter marinus</name>
    <dbReference type="NCBI Taxonomy" id="538382"/>
    <lineage>
        <taxon>Bacteria</taxon>
        <taxon>Pseudomonadati</taxon>
        <taxon>Pseudomonadota</taxon>
        <taxon>Alphaproteobacteria</taxon>
        <taxon>Sphingomonadales</taxon>
        <taxon>Erythrobacteraceae</taxon>
        <taxon>Pelagerythrobacter</taxon>
    </lineage>
</organism>
<dbReference type="RefSeq" id="WP_337191159.1">
    <property type="nucleotide sequence ID" value="NZ_WTYO01000003.1"/>
</dbReference>
<feature type="domain" description="Glycosyltransferase subfamily 4-like N-terminal" evidence="2">
    <location>
        <begin position="21"/>
        <end position="171"/>
    </location>
</feature>
<protein>
    <submittedName>
        <fullName evidence="3">Glycosyltransferase</fullName>
    </submittedName>
</protein>
<accession>A0ABW9UVF2</accession>